<feature type="transmembrane region" description="Helical" evidence="1">
    <location>
        <begin position="245"/>
        <end position="266"/>
    </location>
</feature>
<dbReference type="InterPro" id="IPR009597">
    <property type="entry name" value="DUF1206"/>
</dbReference>
<comment type="caution">
    <text evidence="3">The sequence shown here is derived from an EMBL/GenBank/DDBJ whole genome shotgun (WGS) entry which is preliminary data.</text>
</comment>
<dbReference type="Proteomes" id="UP000582231">
    <property type="component" value="Unassembled WGS sequence"/>
</dbReference>
<feature type="transmembrane region" description="Helical" evidence="1">
    <location>
        <begin position="65"/>
        <end position="87"/>
    </location>
</feature>
<accession>A0A852RLQ4</accession>
<dbReference type="EMBL" id="JACCBF010000001">
    <property type="protein sequence ID" value="NYD29800.1"/>
    <property type="molecule type" value="Genomic_DNA"/>
</dbReference>
<evidence type="ECO:0000313" key="4">
    <source>
        <dbReference type="Proteomes" id="UP000582231"/>
    </source>
</evidence>
<dbReference type="AlphaFoldDB" id="A0A852RLQ4"/>
<feature type="domain" description="DUF1206" evidence="2">
    <location>
        <begin position="109"/>
        <end position="176"/>
    </location>
</feature>
<keyword evidence="1" id="KW-1133">Transmembrane helix</keyword>
<reference evidence="3 4" key="1">
    <citation type="submission" date="2020-07" db="EMBL/GenBank/DDBJ databases">
        <title>Sequencing the genomes of 1000 actinobacteria strains.</title>
        <authorList>
            <person name="Klenk H.-P."/>
        </authorList>
    </citation>
    <scope>NUCLEOTIDE SEQUENCE [LARGE SCALE GENOMIC DNA]</scope>
    <source>
        <strain evidence="3 4">DSM 19082</strain>
    </source>
</reference>
<feature type="transmembrane region" description="Helical" evidence="1">
    <location>
        <begin position="204"/>
        <end position="225"/>
    </location>
</feature>
<keyword evidence="1" id="KW-0812">Transmembrane</keyword>
<evidence type="ECO:0000313" key="3">
    <source>
        <dbReference type="EMBL" id="NYD29800.1"/>
    </source>
</evidence>
<sequence length="274" mass="28019">MEQRTEQAAREASDHPAMTGVARAGMAAYGVVYVIVAWLAAQLVLGSPDGSASGQGALEQVRDRPMGAVVLWLVAVGLCGLALWEACQAVGGHRDEEGARRWVGRAVSAGRGVVFAVLAVLAIRTASGSGSSGGSGSGSDGVTGRLMALPVGPAIVVLVGLGIAAVGVFSIVHAVSDRWRRGLEPEARAGALGRVVTVLARVGFGARGLAFLVLAGMFVWSALTHDPAKSGGLDQAIVRFRDEPFGPALMLVVAAGLGCYGVFHLLRAAFLRGD</sequence>
<feature type="transmembrane region" description="Helical" evidence="1">
    <location>
        <begin position="108"/>
        <end position="127"/>
    </location>
</feature>
<feature type="domain" description="DUF1206" evidence="2">
    <location>
        <begin position="202"/>
        <end position="269"/>
    </location>
</feature>
<evidence type="ECO:0000256" key="1">
    <source>
        <dbReference type="SAM" id="Phobius"/>
    </source>
</evidence>
<keyword evidence="4" id="KW-1185">Reference proteome</keyword>
<evidence type="ECO:0000259" key="2">
    <source>
        <dbReference type="Pfam" id="PF06724"/>
    </source>
</evidence>
<organism evidence="3 4">
    <name type="scientific">Nocardioides kongjuensis</name>
    <dbReference type="NCBI Taxonomy" id="349522"/>
    <lineage>
        <taxon>Bacteria</taxon>
        <taxon>Bacillati</taxon>
        <taxon>Actinomycetota</taxon>
        <taxon>Actinomycetes</taxon>
        <taxon>Propionibacteriales</taxon>
        <taxon>Nocardioidaceae</taxon>
        <taxon>Nocardioides</taxon>
    </lineage>
</organism>
<dbReference type="Pfam" id="PF06724">
    <property type="entry name" value="DUF1206"/>
    <property type="match status" value="3"/>
</dbReference>
<feature type="domain" description="DUF1206" evidence="2">
    <location>
        <begin position="24"/>
        <end position="90"/>
    </location>
</feature>
<dbReference type="RefSeq" id="WP_179726137.1">
    <property type="nucleotide sequence ID" value="NZ_BAABEF010000001.1"/>
</dbReference>
<gene>
    <name evidence="3" type="ORF">BJ958_001346</name>
</gene>
<keyword evidence="1" id="KW-0472">Membrane</keyword>
<proteinExistence type="predicted"/>
<protein>
    <recommendedName>
        <fullName evidence="2">DUF1206 domain-containing protein</fullName>
    </recommendedName>
</protein>
<feature type="transmembrane region" description="Helical" evidence="1">
    <location>
        <begin position="21"/>
        <end position="45"/>
    </location>
</feature>
<feature type="transmembrane region" description="Helical" evidence="1">
    <location>
        <begin position="147"/>
        <end position="172"/>
    </location>
</feature>
<name>A0A852RLQ4_9ACTN</name>